<evidence type="ECO:0000256" key="6">
    <source>
        <dbReference type="SAM" id="MobiDB-lite"/>
    </source>
</evidence>
<dbReference type="HAMAP" id="MF_00391">
    <property type="entry name" value="Ribosomal_bL34"/>
    <property type="match status" value="1"/>
</dbReference>
<feature type="region of interest" description="Disordered" evidence="6">
    <location>
        <begin position="1"/>
        <end position="44"/>
    </location>
</feature>
<dbReference type="NCBIfam" id="TIGR01030">
    <property type="entry name" value="rpmH_bact"/>
    <property type="match status" value="1"/>
</dbReference>
<dbReference type="Gene3D" id="1.10.287.3980">
    <property type="match status" value="1"/>
</dbReference>
<gene>
    <name evidence="5" type="primary">rpmH</name>
    <name evidence="7" type="ORF">COB21_00405</name>
</gene>
<dbReference type="InterPro" id="IPR020939">
    <property type="entry name" value="Ribosomal_bL34_CS"/>
</dbReference>
<dbReference type="Proteomes" id="UP000218775">
    <property type="component" value="Unassembled WGS sequence"/>
</dbReference>
<dbReference type="GO" id="GO:0003735">
    <property type="term" value="F:structural constituent of ribosome"/>
    <property type="evidence" value="ECO:0007669"/>
    <property type="project" value="InterPro"/>
</dbReference>
<evidence type="ECO:0000313" key="7">
    <source>
        <dbReference type="EMBL" id="PCI78584.1"/>
    </source>
</evidence>
<accession>A0A2A4X7V4</accession>
<dbReference type="AlphaFoldDB" id="A0A2A4X7V4"/>
<dbReference type="PROSITE" id="PS00784">
    <property type="entry name" value="RIBOSOMAL_L34"/>
    <property type="match status" value="1"/>
</dbReference>
<dbReference type="GO" id="GO:0005840">
    <property type="term" value="C:ribosome"/>
    <property type="evidence" value="ECO:0007669"/>
    <property type="project" value="UniProtKB-KW"/>
</dbReference>
<organism evidence="7 8">
    <name type="scientific">Aerophobetes bacterium</name>
    <dbReference type="NCBI Taxonomy" id="2030807"/>
    <lineage>
        <taxon>Bacteria</taxon>
        <taxon>Candidatus Aerophobota</taxon>
    </lineage>
</organism>
<feature type="compositionally biased region" description="Basic residues" evidence="6">
    <location>
        <begin position="30"/>
        <end position="44"/>
    </location>
</feature>
<dbReference type="GO" id="GO:1990904">
    <property type="term" value="C:ribonucleoprotein complex"/>
    <property type="evidence" value="ECO:0007669"/>
    <property type="project" value="UniProtKB-KW"/>
</dbReference>
<evidence type="ECO:0000256" key="1">
    <source>
        <dbReference type="ARBA" id="ARBA00010111"/>
    </source>
</evidence>
<dbReference type="PANTHER" id="PTHR14503:SF4">
    <property type="entry name" value="LARGE RIBOSOMAL SUBUNIT PROTEIN BL34M"/>
    <property type="match status" value="1"/>
</dbReference>
<name>A0A2A4X7V4_UNCAE</name>
<evidence type="ECO:0000256" key="4">
    <source>
        <dbReference type="ARBA" id="ARBA00035177"/>
    </source>
</evidence>
<evidence type="ECO:0000256" key="2">
    <source>
        <dbReference type="ARBA" id="ARBA00022980"/>
    </source>
</evidence>
<dbReference type="Pfam" id="PF00468">
    <property type="entry name" value="Ribosomal_L34"/>
    <property type="match status" value="1"/>
</dbReference>
<dbReference type="InterPro" id="IPR000271">
    <property type="entry name" value="Ribosomal_bL34"/>
</dbReference>
<protein>
    <recommendedName>
        <fullName evidence="4 5">Large ribosomal subunit protein bL34</fullName>
    </recommendedName>
</protein>
<reference evidence="8" key="1">
    <citation type="submission" date="2017-08" db="EMBL/GenBank/DDBJ databases">
        <title>A dynamic microbial community with high functional redundancy inhabits the cold, oxic subseafloor aquifer.</title>
        <authorList>
            <person name="Tully B.J."/>
            <person name="Wheat C.G."/>
            <person name="Glazer B.T."/>
            <person name="Huber J.A."/>
        </authorList>
    </citation>
    <scope>NUCLEOTIDE SEQUENCE [LARGE SCALE GENOMIC DNA]</scope>
</reference>
<keyword evidence="2 5" id="KW-0689">Ribosomal protein</keyword>
<dbReference type="PANTHER" id="PTHR14503">
    <property type="entry name" value="MITOCHONDRIAL RIBOSOMAL PROTEIN 34 FAMILY MEMBER"/>
    <property type="match status" value="1"/>
</dbReference>
<comment type="caution">
    <text evidence="7">The sequence shown here is derived from an EMBL/GenBank/DDBJ whole genome shotgun (WGS) entry which is preliminary data.</text>
</comment>
<dbReference type="FunFam" id="1.10.287.3980:FF:000001">
    <property type="entry name" value="Mitochondrial ribosomal protein L34"/>
    <property type="match status" value="1"/>
</dbReference>
<keyword evidence="3 5" id="KW-0687">Ribonucleoprotein</keyword>
<evidence type="ECO:0000256" key="3">
    <source>
        <dbReference type="ARBA" id="ARBA00023274"/>
    </source>
</evidence>
<dbReference type="GO" id="GO:0006412">
    <property type="term" value="P:translation"/>
    <property type="evidence" value="ECO:0007669"/>
    <property type="project" value="UniProtKB-UniRule"/>
</dbReference>
<evidence type="ECO:0000313" key="8">
    <source>
        <dbReference type="Proteomes" id="UP000218775"/>
    </source>
</evidence>
<evidence type="ECO:0000256" key="5">
    <source>
        <dbReference type="HAMAP-Rule" id="MF_00391"/>
    </source>
</evidence>
<comment type="similarity">
    <text evidence="1 5">Belongs to the bacterial ribosomal protein bL34 family.</text>
</comment>
<feature type="compositionally biased region" description="Basic residues" evidence="6">
    <location>
        <begin position="1"/>
        <end position="22"/>
    </location>
</feature>
<dbReference type="EMBL" id="NVUK01000003">
    <property type="protein sequence ID" value="PCI78584.1"/>
    <property type="molecule type" value="Genomic_DNA"/>
</dbReference>
<proteinExistence type="inferred from homology"/>
<sequence>MKRTYQPSKRKRKKTHGFRSRMKTNAGRRILNRKRRKGRAVIAI</sequence>